<keyword evidence="6" id="KW-0067">ATP-binding</keyword>
<evidence type="ECO:0000256" key="4">
    <source>
        <dbReference type="ARBA" id="ARBA00022801"/>
    </source>
</evidence>
<dbReference type="GO" id="GO:0003677">
    <property type="term" value="F:DNA binding"/>
    <property type="evidence" value="ECO:0007669"/>
    <property type="project" value="UniProtKB-KW"/>
</dbReference>
<keyword evidence="8" id="KW-0413">Isomerase</keyword>
<dbReference type="GO" id="GO:0005524">
    <property type="term" value="F:ATP binding"/>
    <property type="evidence" value="ECO:0007669"/>
    <property type="project" value="UniProtKB-KW"/>
</dbReference>
<feature type="non-terminal residue" evidence="12">
    <location>
        <position position="409"/>
    </location>
</feature>
<evidence type="ECO:0000256" key="9">
    <source>
        <dbReference type="ARBA" id="ARBA00044969"/>
    </source>
</evidence>
<dbReference type="GO" id="GO:0043139">
    <property type="term" value="F:5'-3' DNA helicase activity"/>
    <property type="evidence" value="ECO:0007669"/>
    <property type="project" value="UniProtKB-EC"/>
</dbReference>
<feature type="domain" description="SF4 helicase" evidence="11">
    <location>
        <begin position="167"/>
        <end position="409"/>
    </location>
</feature>
<evidence type="ECO:0000256" key="10">
    <source>
        <dbReference type="ARBA" id="ARBA00048954"/>
    </source>
</evidence>
<evidence type="ECO:0000256" key="6">
    <source>
        <dbReference type="ARBA" id="ARBA00022840"/>
    </source>
</evidence>
<dbReference type="InterPro" id="IPR016136">
    <property type="entry name" value="DNA_helicase_N/primase_C"/>
</dbReference>
<dbReference type="CDD" id="cd00984">
    <property type="entry name" value="DnaB_C"/>
    <property type="match status" value="1"/>
</dbReference>
<gene>
    <name evidence="12" type="ORF">METZ01_LOCUS173547</name>
</gene>
<accession>A0A382C5V1</accession>
<evidence type="ECO:0000256" key="7">
    <source>
        <dbReference type="ARBA" id="ARBA00023125"/>
    </source>
</evidence>
<keyword evidence="5" id="KW-0347">Helicase</keyword>
<dbReference type="SUPFAM" id="SSF52540">
    <property type="entry name" value="P-loop containing nucleoside triphosphate hydrolases"/>
    <property type="match status" value="1"/>
</dbReference>
<dbReference type="Gene3D" id="1.10.860.10">
    <property type="entry name" value="DNAb Helicase, Chain A"/>
    <property type="match status" value="1"/>
</dbReference>
<evidence type="ECO:0000259" key="11">
    <source>
        <dbReference type="PROSITE" id="PS51199"/>
    </source>
</evidence>
<sequence>MGKTTQKGAGLNSLDAEQSVIGGLLIDPNVKQIKATGLLPSDFSDKNLGHIYQYLIDMDNEDEKIDALSVRDYIDREGNHSGAWTGFPYLVTLAENCPSVANIDIYASHIRTTRISNEIEVHKNKIKYSNYQDTVDKVQKLQSDLSDVQEDGMQSIVSKTIDYITDCNEHGAGLSTGFKDVDKLLNGLRNGTLTVIAGRPSMGKSTLAMNFANNISKNKCVLFYSLEMTQVQLMMKIVSSETNIPLWKLERSQLTEEEEAKWYKALAEAGDKNMLVIDKSNVSAKDVTVKARQLHGQRELGLIVVDYLQIMNYDKSKEVSELGNITRELKYLSKELDIPIILLSQLSRGVEQRMNKRPLMSDLRSSGEIEQDADVIIMCYRDEYYTKEASTEKGMAEIIICKNRMGQCG</sequence>
<dbReference type="GO" id="GO:0006260">
    <property type="term" value="P:DNA replication"/>
    <property type="evidence" value="ECO:0007669"/>
    <property type="project" value="UniProtKB-KW"/>
</dbReference>
<dbReference type="SUPFAM" id="SSF48024">
    <property type="entry name" value="N-terminal domain of DnaB helicase"/>
    <property type="match status" value="1"/>
</dbReference>
<dbReference type="EMBL" id="UINC01032662">
    <property type="protein sequence ID" value="SVB20693.1"/>
    <property type="molecule type" value="Genomic_DNA"/>
</dbReference>
<dbReference type="PANTHER" id="PTHR30153">
    <property type="entry name" value="REPLICATIVE DNA HELICASE DNAB"/>
    <property type="match status" value="1"/>
</dbReference>
<protein>
    <recommendedName>
        <fullName evidence="9">DNA 5'-3' helicase</fullName>
        <ecNumber evidence="9">5.6.2.3</ecNumber>
    </recommendedName>
</protein>
<reference evidence="12" key="1">
    <citation type="submission" date="2018-05" db="EMBL/GenBank/DDBJ databases">
        <authorList>
            <person name="Lanie J.A."/>
            <person name="Ng W.-L."/>
            <person name="Kazmierczak K.M."/>
            <person name="Andrzejewski T.M."/>
            <person name="Davidsen T.M."/>
            <person name="Wayne K.J."/>
            <person name="Tettelin H."/>
            <person name="Glass J.I."/>
            <person name="Rusch D."/>
            <person name="Podicherti R."/>
            <person name="Tsui H.-C.T."/>
            <person name="Winkler M.E."/>
        </authorList>
    </citation>
    <scope>NUCLEOTIDE SEQUENCE</scope>
</reference>
<dbReference type="GO" id="GO:0005829">
    <property type="term" value="C:cytosol"/>
    <property type="evidence" value="ECO:0007669"/>
    <property type="project" value="TreeGrafter"/>
</dbReference>
<keyword evidence="2" id="KW-0235">DNA replication</keyword>
<proteinExistence type="inferred from homology"/>
<evidence type="ECO:0000256" key="5">
    <source>
        <dbReference type="ARBA" id="ARBA00022806"/>
    </source>
</evidence>
<name>A0A382C5V1_9ZZZZ</name>
<dbReference type="Gene3D" id="3.40.50.300">
    <property type="entry name" value="P-loop containing nucleotide triphosphate hydrolases"/>
    <property type="match status" value="1"/>
</dbReference>
<dbReference type="AlphaFoldDB" id="A0A382C5V1"/>
<evidence type="ECO:0000256" key="3">
    <source>
        <dbReference type="ARBA" id="ARBA00022741"/>
    </source>
</evidence>
<keyword evidence="4" id="KW-0378">Hydrolase</keyword>
<dbReference type="InterPro" id="IPR007693">
    <property type="entry name" value="DNA_helicase_DnaB-like_N"/>
</dbReference>
<dbReference type="PROSITE" id="PS51199">
    <property type="entry name" value="SF4_HELICASE"/>
    <property type="match status" value="1"/>
</dbReference>
<comment type="catalytic activity">
    <reaction evidence="10">
        <text>ATP + H2O = ADP + phosphate + H(+)</text>
        <dbReference type="Rhea" id="RHEA:13065"/>
        <dbReference type="ChEBI" id="CHEBI:15377"/>
        <dbReference type="ChEBI" id="CHEBI:15378"/>
        <dbReference type="ChEBI" id="CHEBI:30616"/>
        <dbReference type="ChEBI" id="CHEBI:43474"/>
        <dbReference type="ChEBI" id="CHEBI:456216"/>
        <dbReference type="EC" id="5.6.2.3"/>
    </reaction>
</comment>
<comment type="similarity">
    <text evidence="1">Belongs to the helicase family. DnaB subfamily.</text>
</comment>
<evidence type="ECO:0000256" key="1">
    <source>
        <dbReference type="ARBA" id="ARBA00008428"/>
    </source>
</evidence>
<dbReference type="InterPro" id="IPR036185">
    <property type="entry name" value="DNA_heli_DnaB-like_N_sf"/>
</dbReference>
<dbReference type="GO" id="GO:0016787">
    <property type="term" value="F:hydrolase activity"/>
    <property type="evidence" value="ECO:0007669"/>
    <property type="project" value="UniProtKB-KW"/>
</dbReference>
<dbReference type="Pfam" id="PF00772">
    <property type="entry name" value="DnaB"/>
    <property type="match status" value="1"/>
</dbReference>
<dbReference type="Pfam" id="PF03796">
    <property type="entry name" value="DnaB_C"/>
    <property type="match status" value="1"/>
</dbReference>
<evidence type="ECO:0000313" key="12">
    <source>
        <dbReference type="EMBL" id="SVB20693.1"/>
    </source>
</evidence>
<dbReference type="PANTHER" id="PTHR30153:SF2">
    <property type="entry name" value="REPLICATIVE DNA HELICASE"/>
    <property type="match status" value="1"/>
</dbReference>
<keyword evidence="7" id="KW-0238">DNA-binding</keyword>
<organism evidence="12">
    <name type="scientific">marine metagenome</name>
    <dbReference type="NCBI Taxonomy" id="408172"/>
    <lineage>
        <taxon>unclassified sequences</taxon>
        <taxon>metagenomes</taxon>
        <taxon>ecological metagenomes</taxon>
    </lineage>
</organism>
<dbReference type="EC" id="5.6.2.3" evidence="9"/>
<keyword evidence="3" id="KW-0547">Nucleotide-binding</keyword>
<evidence type="ECO:0000256" key="8">
    <source>
        <dbReference type="ARBA" id="ARBA00023235"/>
    </source>
</evidence>
<dbReference type="InterPro" id="IPR027417">
    <property type="entry name" value="P-loop_NTPase"/>
</dbReference>
<dbReference type="InterPro" id="IPR007694">
    <property type="entry name" value="DNA_helicase_DnaB-like_C"/>
</dbReference>
<evidence type="ECO:0000256" key="2">
    <source>
        <dbReference type="ARBA" id="ARBA00022705"/>
    </source>
</evidence>